<accession>A0A328X1G1</accession>
<dbReference type="EMBL" id="QLSV01000002">
    <property type="protein sequence ID" value="RAR50447.1"/>
    <property type="molecule type" value="Genomic_DNA"/>
</dbReference>
<name>A0A328X1G1_9FLAO</name>
<keyword evidence="1" id="KW-0732">Signal</keyword>
<keyword evidence="3" id="KW-1185">Reference proteome</keyword>
<evidence type="ECO:0000313" key="3">
    <source>
        <dbReference type="Proteomes" id="UP000249518"/>
    </source>
</evidence>
<evidence type="ECO:0000313" key="2">
    <source>
        <dbReference type="EMBL" id="RAR50447.1"/>
    </source>
</evidence>
<dbReference type="Proteomes" id="UP000249518">
    <property type="component" value="Unassembled WGS sequence"/>
</dbReference>
<organism evidence="2 3">
    <name type="scientific">Flavobacterium lacus</name>
    <dbReference type="NCBI Taxonomy" id="1353778"/>
    <lineage>
        <taxon>Bacteria</taxon>
        <taxon>Pseudomonadati</taxon>
        <taxon>Bacteroidota</taxon>
        <taxon>Flavobacteriia</taxon>
        <taxon>Flavobacteriales</taxon>
        <taxon>Flavobacteriaceae</taxon>
        <taxon>Flavobacterium</taxon>
    </lineage>
</organism>
<dbReference type="AlphaFoldDB" id="A0A328X1G1"/>
<feature type="signal peptide" evidence="1">
    <location>
        <begin position="1"/>
        <end position="20"/>
    </location>
</feature>
<sequence length="205" mass="23422">MKTIQLSILLLVVSISTSFAQSLPQLVKYDFKFDWFAAHTVNQNINIGTESVHGIGWCRLFVKNKTTGNEDQIQPTGFKYIGDYGRVFEVPRKSGMKVSNGNIKSLMNTKVRFQFEPSKYGYKTMKELEDNAYFKIVYELKVYKPAKDEIVGKQEAIVFLKDAKVPPVTLEQAKRTSNIPTRPGYMRFNKAKYNLGIVYSIVPVN</sequence>
<gene>
    <name evidence="2" type="ORF">B0I10_102251</name>
</gene>
<protein>
    <submittedName>
        <fullName evidence="2">Uncharacterized protein</fullName>
    </submittedName>
</protein>
<dbReference type="OrthoDB" id="1338211at2"/>
<reference evidence="2 3" key="1">
    <citation type="submission" date="2018-06" db="EMBL/GenBank/DDBJ databases">
        <title>Genomic Encyclopedia of Type Strains, Phase III (KMG-III): the genomes of soil and plant-associated and newly described type strains.</title>
        <authorList>
            <person name="Whitman W."/>
        </authorList>
    </citation>
    <scope>NUCLEOTIDE SEQUENCE [LARGE SCALE GENOMIC DNA]</scope>
    <source>
        <strain evidence="2 3">CGMCC 1.12504</strain>
    </source>
</reference>
<proteinExistence type="predicted"/>
<comment type="caution">
    <text evidence="2">The sequence shown here is derived from an EMBL/GenBank/DDBJ whole genome shotgun (WGS) entry which is preliminary data.</text>
</comment>
<feature type="chain" id="PRO_5016449227" evidence="1">
    <location>
        <begin position="21"/>
        <end position="205"/>
    </location>
</feature>
<dbReference type="RefSeq" id="WP_112084994.1">
    <property type="nucleotide sequence ID" value="NZ_QLSV01000002.1"/>
</dbReference>
<evidence type="ECO:0000256" key="1">
    <source>
        <dbReference type="SAM" id="SignalP"/>
    </source>
</evidence>